<dbReference type="PATRIC" id="fig|1365251.3.peg.2204"/>
<dbReference type="EMBL" id="AUXZ01000070">
    <property type="protein sequence ID" value="KZN50932.1"/>
    <property type="molecule type" value="Genomic_DNA"/>
</dbReference>
<accession>A0A167ELN9</accession>
<protein>
    <recommendedName>
        <fullName evidence="3">Solute-binding protein family 3/N-terminal domain-containing protein</fullName>
    </recommendedName>
</protein>
<dbReference type="Proteomes" id="UP000076503">
    <property type="component" value="Unassembled WGS sequence"/>
</dbReference>
<name>A0A167ELN9_9GAMM</name>
<dbReference type="RefSeq" id="WP_063361703.1">
    <property type="nucleotide sequence ID" value="NZ_AUXZ01000070.1"/>
</dbReference>
<evidence type="ECO:0000313" key="2">
    <source>
        <dbReference type="Proteomes" id="UP000076503"/>
    </source>
</evidence>
<sequence>MSCSDRLAGLFLITACTFSDSLNAHGVHIYLDDQLDYELFSSGDQQPLNIAGATNMFVLSQVEDIVVHYVKSSRKRAIKSLQQSNVAACNINMIKNEQRKSDYYFSLPVNFYWAHKLYSHHDLSKAADSVLNAEGEITSLPALFDAYNKSAIVIAENFSYGDFLDKQLASISVGNLILRGGADHYQTVYRMFISNRVDFLLNYPAEFHRYSNNVDLPIRSYHIAGSPKVIIGHFMCNKTPTSKQFIATVNKILLNSYSGSAFLQAHLDYLPNEEHSLLKAYLEQYIKRNVHIKR</sequence>
<dbReference type="AlphaFoldDB" id="A0A167ELN9"/>
<proteinExistence type="predicted"/>
<evidence type="ECO:0000313" key="1">
    <source>
        <dbReference type="EMBL" id="KZN50932.1"/>
    </source>
</evidence>
<dbReference type="OrthoDB" id="5764299at2"/>
<gene>
    <name evidence="1" type="ORF">N476_14920</name>
</gene>
<evidence type="ECO:0008006" key="3">
    <source>
        <dbReference type="Google" id="ProtNLM"/>
    </source>
</evidence>
<organism evidence="1 2">
    <name type="scientific">Pseudoalteromonas luteoviolacea H33</name>
    <dbReference type="NCBI Taxonomy" id="1365251"/>
    <lineage>
        <taxon>Bacteria</taxon>
        <taxon>Pseudomonadati</taxon>
        <taxon>Pseudomonadota</taxon>
        <taxon>Gammaproteobacteria</taxon>
        <taxon>Alteromonadales</taxon>
        <taxon>Pseudoalteromonadaceae</taxon>
        <taxon>Pseudoalteromonas</taxon>
    </lineage>
</organism>
<reference evidence="1 2" key="1">
    <citation type="submission" date="2013-07" db="EMBL/GenBank/DDBJ databases">
        <title>Comparative Genomic and Metabolomic Analysis of Twelve Strains of Pseudoalteromonas luteoviolacea.</title>
        <authorList>
            <person name="Vynne N.G."/>
            <person name="Mansson M."/>
            <person name="Gram L."/>
        </authorList>
    </citation>
    <scope>NUCLEOTIDE SEQUENCE [LARGE SCALE GENOMIC DNA]</scope>
    <source>
        <strain evidence="1 2">H33</strain>
    </source>
</reference>
<comment type="caution">
    <text evidence="1">The sequence shown here is derived from an EMBL/GenBank/DDBJ whole genome shotgun (WGS) entry which is preliminary data.</text>
</comment>
<dbReference type="SUPFAM" id="SSF53850">
    <property type="entry name" value="Periplasmic binding protein-like II"/>
    <property type="match status" value="1"/>
</dbReference>